<evidence type="ECO:0000313" key="5">
    <source>
        <dbReference type="EMBL" id="GMA35431.1"/>
    </source>
</evidence>
<dbReference type="PROSITE" id="PS50977">
    <property type="entry name" value="HTH_TETR_2"/>
    <property type="match status" value="1"/>
</dbReference>
<feature type="region of interest" description="Disordered" evidence="3">
    <location>
        <begin position="345"/>
        <end position="390"/>
    </location>
</feature>
<sequence length="390" mass="42057">MSDGYEATTVEQIAAGVGMSERTFFRYFPSKEALVLGRYEDLAASLSAALAARPADEAAWVSLRRTFDDLVTESDAEAEAGRTRGMRAVVESTDALRAGYLARMERVRESVAEVLAERLASPATASADAPGLHPATAPAVVGAAFSCLSVAYSAVTRDGGSSRPRSTRRWARWRVPHRPESRTARARCLTRDQRRLPRLRLVLRCTRLAGAHRIGPHAGHHRTRRGGRGCRHGRRVDSHPPLRAEHLLAVPVARRHGRADPARRASGQASSTCATRTRCTWRRPPRPRTSSLAGGFRLGVSRGSPEPAADGPGEFGYPLPVGMSPADDAAERIARFRRAISGEGLALPGPRAHVRAGERLPIQPHSPASRTASGTAQAARSPRGGWERSA</sequence>
<gene>
    <name evidence="5" type="ORF">GCM10025876_16350</name>
</gene>
<evidence type="ECO:0000256" key="2">
    <source>
        <dbReference type="PROSITE-ProRule" id="PRU00335"/>
    </source>
</evidence>
<evidence type="ECO:0000259" key="4">
    <source>
        <dbReference type="PROSITE" id="PS50977"/>
    </source>
</evidence>
<keyword evidence="1 2" id="KW-0238">DNA-binding</keyword>
<dbReference type="Proteomes" id="UP001157125">
    <property type="component" value="Unassembled WGS sequence"/>
</dbReference>
<proteinExistence type="predicted"/>
<dbReference type="InterPro" id="IPR009057">
    <property type="entry name" value="Homeodomain-like_sf"/>
</dbReference>
<name>A0ABQ6IE14_9MICO</name>
<evidence type="ECO:0000256" key="3">
    <source>
        <dbReference type="SAM" id="MobiDB-lite"/>
    </source>
</evidence>
<evidence type="ECO:0000313" key="6">
    <source>
        <dbReference type="Proteomes" id="UP001157125"/>
    </source>
</evidence>
<dbReference type="EMBL" id="BSUN01000001">
    <property type="protein sequence ID" value="GMA35431.1"/>
    <property type="molecule type" value="Genomic_DNA"/>
</dbReference>
<feature type="compositionally biased region" description="Basic residues" evidence="3">
    <location>
        <begin position="214"/>
        <end position="234"/>
    </location>
</feature>
<feature type="compositionally biased region" description="Polar residues" evidence="3">
    <location>
        <begin position="366"/>
        <end position="378"/>
    </location>
</feature>
<accession>A0ABQ6IE14</accession>
<keyword evidence="6" id="KW-1185">Reference proteome</keyword>
<dbReference type="SUPFAM" id="SSF46689">
    <property type="entry name" value="Homeodomain-like"/>
    <property type="match status" value="1"/>
</dbReference>
<dbReference type="Gene3D" id="1.10.357.10">
    <property type="entry name" value="Tetracycline Repressor, domain 2"/>
    <property type="match status" value="1"/>
</dbReference>
<feature type="domain" description="HTH tetR-type" evidence="4">
    <location>
        <begin position="1"/>
        <end position="46"/>
    </location>
</feature>
<feature type="compositionally biased region" description="Low complexity" evidence="3">
    <location>
        <begin position="269"/>
        <end position="278"/>
    </location>
</feature>
<evidence type="ECO:0000256" key="1">
    <source>
        <dbReference type="ARBA" id="ARBA00023125"/>
    </source>
</evidence>
<dbReference type="Gene3D" id="1.10.10.60">
    <property type="entry name" value="Homeodomain-like"/>
    <property type="match status" value="1"/>
</dbReference>
<protein>
    <recommendedName>
        <fullName evidence="4">HTH tetR-type domain-containing protein</fullName>
    </recommendedName>
</protein>
<reference evidence="6" key="1">
    <citation type="journal article" date="2019" name="Int. J. Syst. Evol. Microbiol.">
        <title>The Global Catalogue of Microorganisms (GCM) 10K type strain sequencing project: providing services to taxonomists for standard genome sequencing and annotation.</title>
        <authorList>
            <consortium name="The Broad Institute Genomics Platform"/>
            <consortium name="The Broad Institute Genome Sequencing Center for Infectious Disease"/>
            <person name="Wu L."/>
            <person name="Ma J."/>
        </authorList>
    </citation>
    <scope>NUCLEOTIDE SEQUENCE [LARGE SCALE GENOMIC DNA]</scope>
    <source>
        <strain evidence="6">NBRC 112299</strain>
    </source>
</reference>
<comment type="caution">
    <text evidence="5">The sequence shown here is derived from an EMBL/GenBank/DDBJ whole genome shotgun (WGS) entry which is preliminary data.</text>
</comment>
<feature type="region of interest" description="Disordered" evidence="3">
    <location>
        <begin position="255"/>
        <end position="316"/>
    </location>
</feature>
<dbReference type="Pfam" id="PF00440">
    <property type="entry name" value="TetR_N"/>
    <property type="match status" value="1"/>
</dbReference>
<dbReference type="InterPro" id="IPR001647">
    <property type="entry name" value="HTH_TetR"/>
</dbReference>
<feature type="region of interest" description="Disordered" evidence="3">
    <location>
        <begin position="214"/>
        <end position="238"/>
    </location>
</feature>
<organism evidence="5 6">
    <name type="scientific">Demequina litorisediminis</name>
    <dbReference type="NCBI Taxonomy" id="1849022"/>
    <lineage>
        <taxon>Bacteria</taxon>
        <taxon>Bacillati</taxon>
        <taxon>Actinomycetota</taxon>
        <taxon>Actinomycetes</taxon>
        <taxon>Micrococcales</taxon>
        <taxon>Demequinaceae</taxon>
        <taxon>Demequina</taxon>
    </lineage>
</organism>
<feature type="DNA-binding region" description="H-T-H motif" evidence="2">
    <location>
        <begin position="9"/>
        <end position="28"/>
    </location>
</feature>